<gene>
    <name evidence="1" type="ORF">HD599_001105</name>
</gene>
<organism evidence="1 2">
    <name type="scientific">Conyzicola lurida</name>
    <dbReference type="NCBI Taxonomy" id="1172621"/>
    <lineage>
        <taxon>Bacteria</taxon>
        <taxon>Bacillati</taxon>
        <taxon>Actinomycetota</taxon>
        <taxon>Actinomycetes</taxon>
        <taxon>Micrococcales</taxon>
        <taxon>Microbacteriaceae</taxon>
        <taxon>Conyzicola</taxon>
    </lineage>
</organism>
<accession>A0A841ALD3</accession>
<keyword evidence="2" id="KW-1185">Reference proteome</keyword>
<evidence type="ECO:0000313" key="2">
    <source>
        <dbReference type="Proteomes" id="UP000536685"/>
    </source>
</evidence>
<proteinExistence type="predicted"/>
<sequence>MVAREEAIAEDTWAATYVQCMADSGYTNYKAEQGGYSAWSEGTGPSVEEQVASYVCQIRFPWAADPRFVLSDAQREYVYTYYAGFLIPCLEIRGHAVVDVPSRDEFLDIEMGVWNPYYVVELPRDRADDERLRAECPEMPVGLRE</sequence>
<dbReference type="AlphaFoldDB" id="A0A841ALD3"/>
<name>A0A841ALD3_9MICO</name>
<dbReference type="Proteomes" id="UP000536685">
    <property type="component" value="Unassembled WGS sequence"/>
</dbReference>
<dbReference type="RefSeq" id="WP_184234436.1">
    <property type="nucleotide sequence ID" value="NZ_JACHMJ010000001.1"/>
</dbReference>
<evidence type="ECO:0000313" key="1">
    <source>
        <dbReference type="EMBL" id="MBB5842782.1"/>
    </source>
</evidence>
<comment type="caution">
    <text evidence="1">The sequence shown here is derived from an EMBL/GenBank/DDBJ whole genome shotgun (WGS) entry which is preliminary data.</text>
</comment>
<protein>
    <submittedName>
        <fullName evidence="1">Uncharacterized protein</fullName>
    </submittedName>
</protein>
<reference evidence="1 2" key="1">
    <citation type="submission" date="2020-08" db="EMBL/GenBank/DDBJ databases">
        <title>Sequencing the genomes of 1000 actinobacteria strains.</title>
        <authorList>
            <person name="Klenk H.-P."/>
        </authorList>
    </citation>
    <scope>NUCLEOTIDE SEQUENCE [LARGE SCALE GENOMIC DNA]</scope>
    <source>
        <strain evidence="1 2">DSM 105784</strain>
    </source>
</reference>
<dbReference type="EMBL" id="JACHMJ010000001">
    <property type="protein sequence ID" value="MBB5842782.1"/>
    <property type="molecule type" value="Genomic_DNA"/>
</dbReference>